<dbReference type="HOGENOM" id="CLU_019651_0_0_1"/>
<organism evidence="3 4">
    <name type="scientific">Kuraishia capsulata CBS 1993</name>
    <dbReference type="NCBI Taxonomy" id="1382522"/>
    <lineage>
        <taxon>Eukaryota</taxon>
        <taxon>Fungi</taxon>
        <taxon>Dikarya</taxon>
        <taxon>Ascomycota</taxon>
        <taxon>Saccharomycotina</taxon>
        <taxon>Pichiomycetes</taxon>
        <taxon>Pichiales</taxon>
        <taxon>Pichiaceae</taxon>
        <taxon>Kuraishia</taxon>
    </lineage>
</organism>
<dbReference type="CDD" id="cd15473">
    <property type="entry name" value="Myo5p-like_CBD_DIL_ANK"/>
    <property type="match status" value="1"/>
</dbReference>
<keyword evidence="4" id="KW-1185">Reference proteome</keyword>
<dbReference type="InterPro" id="IPR037986">
    <property type="entry name" value="Myo5p-like_CBD_DIL"/>
</dbReference>
<evidence type="ECO:0000256" key="1">
    <source>
        <dbReference type="SAM" id="MobiDB-lite"/>
    </source>
</evidence>
<dbReference type="OrthoDB" id="426293at2759"/>
<dbReference type="Pfam" id="PF01843">
    <property type="entry name" value="DIL"/>
    <property type="match status" value="1"/>
</dbReference>
<dbReference type="RefSeq" id="XP_022459188.1">
    <property type="nucleotide sequence ID" value="XM_022601557.1"/>
</dbReference>
<dbReference type="EMBL" id="HG793128">
    <property type="protein sequence ID" value="CDK27192.1"/>
    <property type="molecule type" value="Genomic_DNA"/>
</dbReference>
<dbReference type="PANTHER" id="PTHR16027">
    <property type="entry name" value="DILUTE DOMAIN-CONTAINING PROTEIN YPR089W"/>
    <property type="match status" value="1"/>
</dbReference>
<reference evidence="3" key="2">
    <citation type="submission" date="2014-02" db="EMBL/GenBank/DDBJ databases">
        <title>Complete DNA sequence of /Kuraishia capsulata/ illustrates novel genomic features among budding yeasts (/Saccharomycotina/).</title>
        <authorList>
            <person name="Morales L."/>
            <person name="Noel B."/>
            <person name="Porcel B."/>
            <person name="Marcet-Houben M."/>
            <person name="Hullo M-F."/>
            <person name="Sacerdot C."/>
            <person name="Tekaia F."/>
            <person name="Leh-Louis V."/>
            <person name="Despons L."/>
            <person name="Khanna V."/>
            <person name="Aury J-M."/>
            <person name="Barbe V."/>
            <person name="Couloux A."/>
            <person name="Labadie K."/>
            <person name="Pelletier E."/>
            <person name="Souciet J-L."/>
            <person name="Boekhout T."/>
            <person name="Gabaldon T."/>
            <person name="Wincker P."/>
            <person name="Dujon B."/>
        </authorList>
    </citation>
    <scope>NUCLEOTIDE SEQUENCE</scope>
    <source>
        <strain evidence="3">CBS 1993</strain>
    </source>
</reference>
<dbReference type="GO" id="GO:0051020">
    <property type="term" value="F:GTPase binding"/>
    <property type="evidence" value="ECO:0007669"/>
    <property type="project" value="TreeGrafter"/>
</dbReference>
<feature type="region of interest" description="Disordered" evidence="1">
    <location>
        <begin position="559"/>
        <end position="594"/>
    </location>
</feature>
<name>W6MPT7_9ASCO</name>
<evidence type="ECO:0000259" key="2">
    <source>
        <dbReference type="PROSITE" id="PS51126"/>
    </source>
</evidence>
<dbReference type="Proteomes" id="UP000019384">
    <property type="component" value="Unassembled WGS sequence"/>
</dbReference>
<gene>
    <name evidence="3" type="ORF">KUCA_T00003169001</name>
</gene>
<protein>
    <recommendedName>
        <fullName evidence="2">Dilute domain-containing protein</fullName>
    </recommendedName>
</protein>
<dbReference type="InterPro" id="IPR002710">
    <property type="entry name" value="Dilute_dom"/>
</dbReference>
<dbReference type="InterPro" id="IPR052072">
    <property type="entry name" value="Vascular_dev_regulator"/>
</dbReference>
<dbReference type="PROSITE" id="PS51126">
    <property type="entry name" value="DILUTE"/>
    <property type="match status" value="1"/>
</dbReference>
<sequence length="622" mass="70917">MSSYFDDSPHTPVDDVQAFYKPSVSPGVDEEDTLLQEKIRLQAASIAALGIKDTSEDNIYKTATFGGQAVHSVSEADMFNFDRVLPKQYIRFYDSNLSEIMDYIFSLYEQHSSQAILPAAVVYQCLRYAESKLESAELVESFLNLFLTRLRAVTNTKSGVMSVETSRMDIVMLSYWLSAVNSLYYYLYRDTACKFFTKYPKILQELATTLQSLITQLAFALNNRLEAFIDPCLLEYSSVPGVKDIIYKSDWHLFRPQKNHKTTYDEVLEMLYPPSIQEQMKPSPLKIIQTLGALMYVLELHHISDVIKQQTFSAVLYWLGATIFNRLLANKAYSSRARSLQIRLNVSTIEDWLRSNDFTPYKPSNIHFSSQDYPESIVGSQIRLQNVARFNNDLKNPLDASFFYNSLFKIGKYHLTPAIELLEFTQVMTTLGDLETLNKTVSSFTAVGPTHLLAVVKNYRYETEETKFAKLLKNDLKALSASGKLKLSHVLFYSGNEDNLFLNASHIFPVALPNLLELLHQHGFGVEAYDPSTAKAFQPMLPLDVVDAIDNIYDQQESRAREYERYGNNTSEDEDEGEDGSKPTGADDSFKGTEMFKEVKMPSGLVHKTWERENEDEINPWA</sequence>
<dbReference type="AlphaFoldDB" id="W6MPT7"/>
<dbReference type="STRING" id="1382522.W6MPT7"/>
<dbReference type="SMART" id="SM01132">
    <property type="entry name" value="DIL"/>
    <property type="match status" value="1"/>
</dbReference>
<proteinExistence type="predicted"/>
<accession>W6MPT7</accession>
<dbReference type="GeneID" id="34520576"/>
<reference evidence="3" key="1">
    <citation type="submission" date="2013-12" db="EMBL/GenBank/DDBJ databases">
        <authorList>
            <person name="Genoscope - CEA"/>
        </authorList>
    </citation>
    <scope>NUCLEOTIDE SEQUENCE</scope>
    <source>
        <strain evidence="3">CBS 1993</strain>
    </source>
</reference>
<evidence type="ECO:0000313" key="4">
    <source>
        <dbReference type="Proteomes" id="UP000019384"/>
    </source>
</evidence>
<dbReference type="PANTHER" id="PTHR16027:SF6">
    <property type="entry name" value="DILUTE DOMAIN-CONTAINING PROTEIN"/>
    <property type="match status" value="1"/>
</dbReference>
<evidence type="ECO:0000313" key="3">
    <source>
        <dbReference type="EMBL" id="CDK27192.1"/>
    </source>
</evidence>
<feature type="domain" description="Dilute" evidence="2">
    <location>
        <begin position="148"/>
        <end position="482"/>
    </location>
</feature>